<dbReference type="EMBL" id="UINC01051835">
    <property type="protein sequence ID" value="SVB66457.1"/>
    <property type="molecule type" value="Genomic_DNA"/>
</dbReference>
<gene>
    <name evidence="1" type="ORF">METZ01_LOCUS219311</name>
</gene>
<evidence type="ECO:0000313" key="1">
    <source>
        <dbReference type="EMBL" id="SVB66457.1"/>
    </source>
</evidence>
<name>A0A382FW71_9ZZZZ</name>
<proteinExistence type="predicted"/>
<dbReference type="InterPro" id="IPR029044">
    <property type="entry name" value="Nucleotide-diphossugar_trans"/>
</dbReference>
<dbReference type="Gene3D" id="3.90.550.10">
    <property type="entry name" value="Spore Coat Polysaccharide Biosynthesis Protein SpsA, Chain A"/>
    <property type="match status" value="1"/>
</dbReference>
<protein>
    <recommendedName>
        <fullName evidence="2">Glycosyltransferase</fullName>
    </recommendedName>
</protein>
<dbReference type="PANTHER" id="PTHR35105">
    <property type="entry name" value="EXPRESSED PROTEIN"/>
    <property type="match status" value="1"/>
</dbReference>
<organism evidence="1">
    <name type="scientific">marine metagenome</name>
    <dbReference type="NCBI Taxonomy" id="408172"/>
    <lineage>
        <taxon>unclassified sequences</taxon>
        <taxon>metagenomes</taxon>
        <taxon>ecological metagenomes</taxon>
    </lineage>
</organism>
<feature type="non-terminal residue" evidence="1">
    <location>
        <position position="1"/>
    </location>
</feature>
<accession>A0A382FW71</accession>
<dbReference type="SUPFAM" id="SSF53448">
    <property type="entry name" value="Nucleotide-diphospho-sugar transferases"/>
    <property type="match status" value="1"/>
</dbReference>
<evidence type="ECO:0008006" key="2">
    <source>
        <dbReference type="Google" id="ProtNLM"/>
    </source>
</evidence>
<reference evidence="1" key="1">
    <citation type="submission" date="2018-05" db="EMBL/GenBank/DDBJ databases">
        <authorList>
            <person name="Lanie J.A."/>
            <person name="Ng W.-L."/>
            <person name="Kazmierczak K.M."/>
            <person name="Andrzejewski T.M."/>
            <person name="Davidsen T.M."/>
            <person name="Wayne K.J."/>
            <person name="Tettelin H."/>
            <person name="Glass J.I."/>
            <person name="Rusch D."/>
            <person name="Podicherti R."/>
            <person name="Tsui H.-C.T."/>
            <person name="Winkler M.E."/>
        </authorList>
    </citation>
    <scope>NUCLEOTIDE SEQUENCE</scope>
</reference>
<dbReference type="PANTHER" id="PTHR35105:SF2">
    <property type="entry name" value="PROTEIN CDI"/>
    <property type="match status" value="1"/>
</dbReference>
<dbReference type="AlphaFoldDB" id="A0A382FW71"/>
<sequence length="246" mass="29515">KYSALKQASGPINVYPIKQDLMRRTGLYRRAWQLGNSKFPSLKNDSVLQHRDESDGRPFATDFAFSRFLTPFLHRLEGWAVFMDCDMYFRSDPLELFEKYNDPKYAMYCVKHDHTQASEEKYKMYGNEQYQYPRKNWSSFVMYNCGHEAHKYLTVDDVSTKTGRWLHNFMWIEDYARENGFHFDDLVGELPEEWNWLDGHSLTDIEAKNVHFTRGGPWFRGQVWEPLDQKSEMYAKEWEAMRDEKF</sequence>